<feature type="signal peptide" evidence="1">
    <location>
        <begin position="1"/>
        <end position="21"/>
    </location>
</feature>
<protein>
    <recommendedName>
        <fullName evidence="4">Transmembrane protein</fullName>
    </recommendedName>
</protein>
<comment type="caution">
    <text evidence="2">The sequence shown here is derived from an EMBL/GenBank/DDBJ whole genome shotgun (WGS) entry which is preliminary data.</text>
</comment>
<dbReference type="EMBL" id="JAEFBK010000005">
    <property type="protein sequence ID" value="KAG7604715.1"/>
    <property type="molecule type" value="Genomic_DNA"/>
</dbReference>
<name>A0A8T2CYN6_9BRAS</name>
<dbReference type="AlphaFoldDB" id="A0A8T2CYN6"/>
<sequence length="150" mass="16962">MEKKNMFVLCMILLLVGSSLMFERVDCRVVRSEPFRDINGHDQSTATKVKRSSCSRRPLMRILASGPNKRGRAFYESHRVQQTYLVAKGGGSWRNSFDLALRSKALRDIKGHDQSSVIMKVKNNSTSQRTLGKSFAYRLASGPSRRGRGH</sequence>
<accession>A0A8T2CYN6</accession>
<gene>
    <name evidence="2" type="ORF">ISN45_At05g037810</name>
</gene>
<evidence type="ECO:0000256" key="1">
    <source>
        <dbReference type="SAM" id="SignalP"/>
    </source>
</evidence>
<organism evidence="2 3">
    <name type="scientific">Arabidopsis thaliana x Arabidopsis arenosa</name>
    <dbReference type="NCBI Taxonomy" id="1240361"/>
    <lineage>
        <taxon>Eukaryota</taxon>
        <taxon>Viridiplantae</taxon>
        <taxon>Streptophyta</taxon>
        <taxon>Embryophyta</taxon>
        <taxon>Tracheophyta</taxon>
        <taxon>Spermatophyta</taxon>
        <taxon>Magnoliopsida</taxon>
        <taxon>eudicotyledons</taxon>
        <taxon>Gunneridae</taxon>
        <taxon>Pentapetalae</taxon>
        <taxon>rosids</taxon>
        <taxon>malvids</taxon>
        <taxon>Brassicales</taxon>
        <taxon>Brassicaceae</taxon>
        <taxon>Camelineae</taxon>
        <taxon>Arabidopsis</taxon>
    </lineage>
</organism>
<dbReference type="Proteomes" id="UP000694240">
    <property type="component" value="Chromosome 5"/>
</dbReference>
<keyword evidence="3" id="KW-1185">Reference proteome</keyword>
<evidence type="ECO:0008006" key="4">
    <source>
        <dbReference type="Google" id="ProtNLM"/>
    </source>
</evidence>
<proteinExistence type="predicted"/>
<feature type="chain" id="PRO_5035736673" description="Transmembrane protein" evidence="1">
    <location>
        <begin position="22"/>
        <end position="150"/>
    </location>
</feature>
<keyword evidence="1" id="KW-0732">Signal</keyword>
<evidence type="ECO:0000313" key="3">
    <source>
        <dbReference type="Proteomes" id="UP000694240"/>
    </source>
</evidence>
<evidence type="ECO:0000313" key="2">
    <source>
        <dbReference type="EMBL" id="KAG7604715.1"/>
    </source>
</evidence>
<reference evidence="2 3" key="1">
    <citation type="submission" date="2020-12" db="EMBL/GenBank/DDBJ databases">
        <title>Concerted genomic and epigenomic changes stabilize Arabidopsis allopolyploids.</title>
        <authorList>
            <person name="Chen Z."/>
        </authorList>
    </citation>
    <scope>NUCLEOTIDE SEQUENCE [LARGE SCALE GENOMIC DNA]</scope>
    <source>
        <strain evidence="2">Allo738</strain>
        <tissue evidence="2">Leaf</tissue>
    </source>
</reference>